<feature type="transmembrane region" description="Helical" evidence="6">
    <location>
        <begin position="57"/>
        <end position="79"/>
    </location>
</feature>
<organism evidence="7 8">
    <name type="scientific">Pyricularia oryzae</name>
    <name type="common">Rice blast fungus</name>
    <name type="synonym">Magnaporthe oryzae</name>
    <dbReference type="NCBI Taxonomy" id="318829"/>
    <lineage>
        <taxon>Eukaryota</taxon>
        <taxon>Fungi</taxon>
        <taxon>Dikarya</taxon>
        <taxon>Ascomycota</taxon>
        <taxon>Pezizomycotina</taxon>
        <taxon>Sordariomycetes</taxon>
        <taxon>Sordariomycetidae</taxon>
        <taxon>Magnaporthales</taxon>
        <taxon>Pyriculariaceae</taxon>
        <taxon>Pyricularia</taxon>
    </lineage>
</organism>
<evidence type="ECO:0000256" key="1">
    <source>
        <dbReference type="ARBA" id="ARBA00004141"/>
    </source>
</evidence>
<dbReference type="GO" id="GO:0005886">
    <property type="term" value="C:plasma membrane"/>
    <property type="evidence" value="ECO:0007669"/>
    <property type="project" value="TreeGrafter"/>
</dbReference>
<evidence type="ECO:0000313" key="8">
    <source>
        <dbReference type="Proteomes" id="UP000294847"/>
    </source>
</evidence>
<feature type="compositionally biased region" description="Low complexity" evidence="5">
    <location>
        <begin position="431"/>
        <end position="442"/>
    </location>
</feature>
<evidence type="ECO:0000256" key="4">
    <source>
        <dbReference type="ARBA" id="ARBA00023136"/>
    </source>
</evidence>
<evidence type="ECO:0000256" key="3">
    <source>
        <dbReference type="ARBA" id="ARBA00022989"/>
    </source>
</evidence>
<dbReference type="GO" id="GO:0007189">
    <property type="term" value="P:adenylate cyclase-activating G protein-coupled receptor signaling pathway"/>
    <property type="evidence" value="ECO:0007669"/>
    <property type="project" value="TreeGrafter"/>
</dbReference>
<dbReference type="Gene3D" id="1.20.1070.10">
    <property type="entry name" value="Rhodopsin 7-helix transmembrane proteins"/>
    <property type="match status" value="1"/>
</dbReference>
<evidence type="ECO:0000256" key="5">
    <source>
        <dbReference type="SAM" id="MobiDB-lite"/>
    </source>
</evidence>
<keyword evidence="3 6" id="KW-1133">Transmembrane helix</keyword>
<dbReference type="PROSITE" id="PS50261">
    <property type="entry name" value="G_PROTEIN_RECEP_F2_4"/>
    <property type="match status" value="1"/>
</dbReference>
<dbReference type="CDD" id="cd13952">
    <property type="entry name" value="7tm_classB"/>
    <property type="match status" value="1"/>
</dbReference>
<gene>
    <name evidence="7" type="ORF">PoMZ_09741</name>
</gene>
<evidence type="ECO:0000256" key="2">
    <source>
        <dbReference type="ARBA" id="ARBA00022692"/>
    </source>
</evidence>
<feature type="compositionally biased region" description="Basic and acidic residues" evidence="5">
    <location>
        <begin position="292"/>
        <end position="301"/>
    </location>
</feature>
<keyword evidence="2 6" id="KW-0812">Transmembrane</keyword>
<proteinExistence type="predicted"/>
<dbReference type="PANTHER" id="PTHR23112">
    <property type="entry name" value="G PROTEIN-COUPLED RECEPTOR 157-RELATED"/>
    <property type="match status" value="1"/>
</dbReference>
<keyword evidence="4 6" id="KW-0472">Membrane</keyword>
<evidence type="ECO:0000256" key="6">
    <source>
        <dbReference type="SAM" id="Phobius"/>
    </source>
</evidence>
<sequence>MTHFKMSGTPIDAVRLDQLNQYSIIERVCSVLSLLGSVFIIATFCYSNMFHKPINRLVFFASFGNMMTNVGTLMARSYVGDTDGAGCQFQAFLIQMFLPADTLWTLAMAVNVYLTFYHKFDAVKLRKMEIPYLFICYGLPFVIALTYVFIQSPERGRMYGDATLWCWISPRWDIWRLTTFYGPIWLIILVTFFIYIRAGGEIYRKHQQLRNFHSSTRSHHEPEPLPPMDDPLISSKTTEVSITSEAVMPAVPGAIDLAPLGRRASDNAQQAPPPIPGPAYSVQISSTGTNTNDRRPSHHPELTIQPTRATLTRTTTRIGAIQQRSRANQDATNAAWSYTKCALLFFTAMLVTWLPSSANRVYSVIHANQVNLTLEYMSAFVLPLQGFWNAVIYIVTSWKACKLVFHDIFLSRMPVTELIDYRSSIIRRRQQSSNNRQSQAAGAGTGVAGSSHSRKESGSAGRITPQPSDKNYENESMTDLASRPSLQEPGQERRPHRGV</sequence>
<dbReference type="PROSITE" id="PS50262">
    <property type="entry name" value="G_PROTEIN_RECEP_F1_2"/>
    <property type="match status" value="1"/>
</dbReference>
<feature type="region of interest" description="Disordered" evidence="5">
    <location>
        <begin position="430"/>
        <end position="499"/>
    </location>
</feature>
<feature type="transmembrane region" description="Helical" evidence="6">
    <location>
        <begin position="91"/>
        <end position="118"/>
    </location>
</feature>
<dbReference type="Proteomes" id="UP000294847">
    <property type="component" value="Chromosome 1"/>
</dbReference>
<feature type="compositionally biased region" description="Polar residues" evidence="5">
    <location>
        <begin position="282"/>
        <end position="291"/>
    </location>
</feature>
<feature type="transmembrane region" description="Helical" evidence="6">
    <location>
        <begin position="334"/>
        <end position="356"/>
    </location>
</feature>
<dbReference type="GO" id="GO:0004930">
    <property type="term" value="F:G protein-coupled receptor activity"/>
    <property type="evidence" value="ECO:0007669"/>
    <property type="project" value="TreeGrafter"/>
</dbReference>
<accession>A0A4P7N2F0</accession>
<evidence type="ECO:0000313" key="7">
    <source>
        <dbReference type="EMBL" id="QBZ54050.1"/>
    </source>
</evidence>
<dbReference type="GO" id="GO:0007166">
    <property type="term" value="P:cell surface receptor signaling pathway"/>
    <property type="evidence" value="ECO:0007669"/>
    <property type="project" value="InterPro"/>
</dbReference>
<dbReference type="PANTHER" id="PTHR23112:SF22">
    <property type="entry name" value="G-PROTEIN COUPLED RECEPTOR"/>
    <property type="match status" value="1"/>
</dbReference>
<dbReference type="AlphaFoldDB" id="A0A4P7N2F0"/>
<dbReference type="InterPro" id="IPR017452">
    <property type="entry name" value="GPCR_Rhodpsn_7TM"/>
</dbReference>
<feature type="transmembrane region" description="Helical" evidence="6">
    <location>
        <begin position="130"/>
        <end position="150"/>
    </location>
</feature>
<feature type="region of interest" description="Disordered" evidence="5">
    <location>
        <begin position="264"/>
        <end position="303"/>
    </location>
</feature>
<dbReference type="EMBL" id="CP034204">
    <property type="protein sequence ID" value="QBZ54050.1"/>
    <property type="molecule type" value="Genomic_DNA"/>
</dbReference>
<protein>
    <submittedName>
        <fullName evidence="7">Uncharacterized protein</fullName>
    </submittedName>
</protein>
<name>A0A4P7N2F0_PYROR</name>
<dbReference type="InterPro" id="IPR017981">
    <property type="entry name" value="GPCR_2-like_7TM"/>
</dbReference>
<feature type="region of interest" description="Disordered" evidence="5">
    <location>
        <begin position="213"/>
        <end position="234"/>
    </location>
</feature>
<feature type="transmembrane region" description="Helical" evidence="6">
    <location>
        <begin position="24"/>
        <end position="45"/>
    </location>
</feature>
<feature type="transmembrane region" description="Helical" evidence="6">
    <location>
        <begin position="174"/>
        <end position="196"/>
    </location>
</feature>
<dbReference type="SUPFAM" id="SSF81321">
    <property type="entry name" value="Family A G protein-coupled receptor-like"/>
    <property type="match status" value="1"/>
</dbReference>
<feature type="compositionally biased region" description="Polar residues" evidence="5">
    <location>
        <begin position="465"/>
        <end position="479"/>
    </location>
</feature>
<feature type="transmembrane region" description="Helical" evidence="6">
    <location>
        <begin position="376"/>
        <end position="395"/>
    </location>
</feature>
<dbReference type="Pfam" id="PF05462">
    <property type="entry name" value="Dicty_CAR"/>
    <property type="match status" value="1"/>
</dbReference>
<comment type="subcellular location">
    <subcellularLocation>
        <location evidence="1">Membrane</location>
        <topology evidence="1">Multi-pass membrane protein</topology>
    </subcellularLocation>
</comment>
<reference evidence="7 8" key="1">
    <citation type="journal article" date="2019" name="Mol. Biol. Evol.">
        <title>Blast fungal genomes show frequent chromosomal changes, gene gains and losses, and effector gene turnover.</title>
        <authorList>
            <person name="Gomez Luciano L.B."/>
            <person name="Jason Tsai I."/>
            <person name="Chuma I."/>
            <person name="Tosa Y."/>
            <person name="Chen Y.H."/>
            <person name="Li J.Y."/>
            <person name="Li M.Y."/>
            <person name="Jade Lu M.Y."/>
            <person name="Nakayashiki H."/>
            <person name="Li W.H."/>
        </authorList>
    </citation>
    <scope>NUCLEOTIDE SEQUENCE [LARGE SCALE GENOMIC DNA]</scope>
    <source>
        <strain evidence="7">MZ5-1-6</strain>
    </source>
</reference>